<evidence type="ECO:0000313" key="2">
    <source>
        <dbReference type="Proteomes" id="UP000825729"/>
    </source>
</evidence>
<reference evidence="1 2" key="1">
    <citation type="submission" date="2021-07" db="EMBL/GenBank/DDBJ databases">
        <title>The Aristolochia fimbriata genome: insights into angiosperm evolution, floral development and chemical biosynthesis.</title>
        <authorList>
            <person name="Jiao Y."/>
        </authorList>
    </citation>
    <scope>NUCLEOTIDE SEQUENCE [LARGE SCALE GENOMIC DNA]</scope>
    <source>
        <strain evidence="1">IBCAS-2021</strain>
        <tissue evidence="1">Leaf</tissue>
    </source>
</reference>
<sequence length="142" mass="14983">MGNCGSSPSTTTRVGRPAAAKVIHVDGRLQEFPVPVRAGQVASQNPGCFLCSSESMFLDTHIPRICEGEELQVGHIYFLVPLAHAHNPLSLPDLCALAVKASAALAVSPPAAAYARRGCRTNGRPAWDHMTTPGRGNRGVKS</sequence>
<gene>
    <name evidence="1" type="ORF">H6P81_021021</name>
</gene>
<dbReference type="Pfam" id="PF14009">
    <property type="entry name" value="PADRE"/>
    <property type="match status" value="1"/>
</dbReference>
<protein>
    <submittedName>
        <fullName evidence="1">Uncharacterized protein</fullName>
    </submittedName>
</protein>
<keyword evidence="2" id="KW-1185">Reference proteome</keyword>
<accession>A0AAV7DXB2</accession>
<dbReference type="PANTHER" id="PTHR33052">
    <property type="entry name" value="DUF4228 DOMAIN PROTEIN-RELATED"/>
    <property type="match status" value="1"/>
</dbReference>
<dbReference type="AlphaFoldDB" id="A0AAV7DXB2"/>
<comment type="caution">
    <text evidence="1">The sequence shown here is derived from an EMBL/GenBank/DDBJ whole genome shotgun (WGS) entry which is preliminary data.</text>
</comment>
<dbReference type="EMBL" id="JAINDJ010000008">
    <property type="protein sequence ID" value="KAG9440856.1"/>
    <property type="molecule type" value="Genomic_DNA"/>
</dbReference>
<dbReference type="InterPro" id="IPR025322">
    <property type="entry name" value="PADRE_dom"/>
</dbReference>
<dbReference type="Proteomes" id="UP000825729">
    <property type="component" value="Unassembled WGS sequence"/>
</dbReference>
<organism evidence="1 2">
    <name type="scientific">Aristolochia fimbriata</name>
    <name type="common">White veined hardy Dutchman's pipe vine</name>
    <dbReference type="NCBI Taxonomy" id="158543"/>
    <lineage>
        <taxon>Eukaryota</taxon>
        <taxon>Viridiplantae</taxon>
        <taxon>Streptophyta</taxon>
        <taxon>Embryophyta</taxon>
        <taxon>Tracheophyta</taxon>
        <taxon>Spermatophyta</taxon>
        <taxon>Magnoliopsida</taxon>
        <taxon>Magnoliidae</taxon>
        <taxon>Piperales</taxon>
        <taxon>Aristolochiaceae</taxon>
        <taxon>Aristolochia</taxon>
    </lineage>
</organism>
<proteinExistence type="predicted"/>
<evidence type="ECO:0000313" key="1">
    <source>
        <dbReference type="EMBL" id="KAG9440856.1"/>
    </source>
</evidence>
<name>A0AAV7DXB2_ARIFI</name>